<organism evidence="13 14">
    <name type="scientific">Candidatus Lloydbacteria bacterium RIFCSPHIGHO2_01_FULL_49_22</name>
    <dbReference type="NCBI Taxonomy" id="1798658"/>
    <lineage>
        <taxon>Bacteria</taxon>
        <taxon>Candidatus Lloydiibacteriota</taxon>
    </lineage>
</organism>
<evidence type="ECO:0000256" key="10">
    <source>
        <dbReference type="ARBA" id="ARBA00023136"/>
    </source>
</evidence>
<dbReference type="InterPro" id="IPR004387">
    <property type="entry name" value="Pept_M50_Zn"/>
</dbReference>
<dbReference type="SUPFAM" id="SSF50156">
    <property type="entry name" value="PDZ domain-like"/>
    <property type="match status" value="1"/>
</dbReference>
<accession>A0A1G2CUI9</accession>
<evidence type="ECO:0000256" key="6">
    <source>
        <dbReference type="ARBA" id="ARBA00022801"/>
    </source>
</evidence>
<keyword evidence="8 11" id="KW-1133">Transmembrane helix</keyword>
<keyword evidence="4 13" id="KW-0645">Protease</keyword>
<dbReference type="PANTHER" id="PTHR42837">
    <property type="entry name" value="REGULATOR OF SIGMA-E PROTEASE RSEP"/>
    <property type="match status" value="1"/>
</dbReference>
<dbReference type="SMART" id="SM00228">
    <property type="entry name" value="PDZ"/>
    <property type="match status" value="1"/>
</dbReference>
<feature type="transmembrane region" description="Helical" evidence="11">
    <location>
        <begin position="338"/>
        <end position="356"/>
    </location>
</feature>
<reference evidence="13 14" key="1">
    <citation type="journal article" date="2016" name="Nat. Commun.">
        <title>Thousands of microbial genomes shed light on interconnected biogeochemical processes in an aquifer system.</title>
        <authorList>
            <person name="Anantharaman K."/>
            <person name="Brown C.T."/>
            <person name="Hug L.A."/>
            <person name="Sharon I."/>
            <person name="Castelle C.J."/>
            <person name="Probst A.J."/>
            <person name="Thomas B.C."/>
            <person name="Singh A."/>
            <person name="Wilkins M.J."/>
            <person name="Karaoz U."/>
            <person name="Brodie E.L."/>
            <person name="Williams K.H."/>
            <person name="Hubbard S.S."/>
            <person name="Banfield J.F."/>
        </authorList>
    </citation>
    <scope>NUCLEOTIDE SEQUENCE [LARGE SCALE GENOMIC DNA]</scope>
</reference>
<evidence type="ECO:0000313" key="14">
    <source>
        <dbReference type="Proteomes" id="UP000177122"/>
    </source>
</evidence>
<evidence type="ECO:0000256" key="8">
    <source>
        <dbReference type="ARBA" id="ARBA00022989"/>
    </source>
</evidence>
<comment type="similarity">
    <text evidence="3 11">Belongs to the peptidase M50B family.</text>
</comment>
<keyword evidence="7 11" id="KW-0862">Zinc</keyword>
<evidence type="ECO:0000259" key="12">
    <source>
        <dbReference type="PROSITE" id="PS50106"/>
    </source>
</evidence>
<dbReference type="GO" id="GO:0004222">
    <property type="term" value="F:metalloendopeptidase activity"/>
    <property type="evidence" value="ECO:0007669"/>
    <property type="project" value="InterPro"/>
</dbReference>
<evidence type="ECO:0000256" key="7">
    <source>
        <dbReference type="ARBA" id="ARBA00022833"/>
    </source>
</evidence>
<feature type="transmembrane region" description="Helical" evidence="11">
    <location>
        <begin position="288"/>
        <end position="307"/>
    </location>
</feature>
<dbReference type="GO" id="GO:0046872">
    <property type="term" value="F:metal ion binding"/>
    <property type="evidence" value="ECO:0007669"/>
    <property type="project" value="UniProtKB-KW"/>
</dbReference>
<name>A0A1G2CUI9_9BACT</name>
<proteinExistence type="inferred from homology"/>
<comment type="subcellular location">
    <subcellularLocation>
        <location evidence="2">Membrane</location>
        <topology evidence="2">Multi-pass membrane protein</topology>
    </subcellularLocation>
</comment>
<dbReference type="CDD" id="cd06163">
    <property type="entry name" value="S2P-M50_PDZ_RseP-like"/>
    <property type="match status" value="1"/>
</dbReference>
<evidence type="ECO:0000256" key="4">
    <source>
        <dbReference type="ARBA" id="ARBA00022670"/>
    </source>
</evidence>
<evidence type="ECO:0000256" key="5">
    <source>
        <dbReference type="ARBA" id="ARBA00022692"/>
    </source>
</evidence>
<keyword evidence="10 11" id="KW-0472">Membrane</keyword>
<feature type="transmembrane region" description="Helical" evidence="11">
    <location>
        <begin position="90"/>
        <end position="111"/>
    </location>
</feature>
<dbReference type="InterPro" id="IPR001478">
    <property type="entry name" value="PDZ"/>
</dbReference>
<feature type="domain" description="PDZ" evidence="12">
    <location>
        <begin position="117"/>
        <end position="159"/>
    </location>
</feature>
<evidence type="ECO:0000313" key="13">
    <source>
        <dbReference type="EMBL" id="OGZ05033.1"/>
    </source>
</evidence>
<sequence length="361" mass="38870">MSILLFFLVLLVLVIAHEFGHFIIAKQAGIRVDEFAFGFPPRLGSITKGETRYSFNALPFGGYVKIYGENPDEVEDNADKKRAFNNQPRLIQGAVIVAGVVFNLLLAWLLISATLMLGITAPLGGGHTLTDQRIMVSGIHPGSPAEASGLLPGDILLTVADGAESTEVTSPDSVSSFVAPRFEHPLSFTYRRDGKTLSTNITPVSGIVTDKAAIGIYMDIVGTLKLPVHLAVLEGFNKTYQYTILTATGLWDFFSSVITGKSDFSQVTGPVGIVGAVGEAANISFANFLLFTALISINLAVINVIPFPALDGGRLLFIIIEAIMRRPINVKVANMTNLVGFSLLMLLMLVVTWHDIAKLLH</sequence>
<keyword evidence="11" id="KW-0479">Metal-binding</keyword>
<dbReference type="NCBIfam" id="TIGR00054">
    <property type="entry name" value="RIP metalloprotease RseP"/>
    <property type="match status" value="1"/>
</dbReference>
<dbReference type="GO" id="GO:0016020">
    <property type="term" value="C:membrane"/>
    <property type="evidence" value="ECO:0007669"/>
    <property type="project" value="UniProtKB-SubCell"/>
</dbReference>
<keyword evidence="6 11" id="KW-0378">Hydrolase</keyword>
<protein>
    <recommendedName>
        <fullName evidence="11">Zinc metalloprotease</fullName>
        <ecNumber evidence="11">3.4.24.-</ecNumber>
    </recommendedName>
</protein>
<evidence type="ECO:0000256" key="1">
    <source>
        <dbReference type="ARBA" id="ARBA00001947"/>
    </source>
</evidence>
<dbReference type="InterPro" id="IPR008915">
    <property type="entry name" value="Peptidase_M50"/>
</dbReference>
<dbReference type="EMBL" id="MHLI01000016">
    <property type="protein sequence ID" value="OGZ05033.1"/>
    <property type="molecule type" value="Genomic_DNA"/>
</dbReference>
<dbReference type="PROSITE" id="PS50106">
    <property type="entry name" value="PDZ"/>
    <property type="match status" value="1"/>
</dbReference>
<dbReference type="AlphaFoldDB" id="A0A1G2CUI9"/>
<evidence type="ECO:0000256" key="2">
    <source>
        <dbReference type="ARBA" id="ARBA00004141"/>
    </source>
</evidence>
<evidence type="ECO:0000256" key="11">
    <source>
        <dbReference type="RuleBase" id="RU362031"/>
    </source>
</evidence>
<dbReference type="GO" id="GO:0006508">
    <property type="term" value="P:proteolysis"/>
    <property type="evidence" value="ECO:0007669"/>
    <property type="project" value="UniProtKB-KW"/>
</dbReference>
<comment type="cofactor">
    <cofactor evidence="1 11">
        <name>Zn(2+)</name>
        <dbReference type="ChEBI" id="CHEBI:29105"/>
    </cofactor>
</comment>
<dbReference type="EC" id="3.4.24.-" evidence="11"/>
<comment type="caution">
    <text evidence="13">The sequence shown here is derived from an EMBL/GenBank/DDBJ whole genome shotgun (WGS) entry which is preliminary data.</text>
</comment>
<evidence type="ECO:0000256" key="3">
    <source>
        <dbReference type="ARBA" id="ARBA00007931"/>
    </source>
</evidence>
<keyword evidence="9 11" id="KW-0482">Metalloprotease</keyword>
<dbReference type="Pfam" id="PF02163">
    <property type="entry name" value="Peptidase_M50"/>
    <property type="match status" value="1"/>
</dbReference>
<dbReference type="InterPro" id="IPR036034">
    <property type="entry name" value="PDZ_sf"/>
</dbReference>
<evidence type="ECO:0000256" key="9">
    <source>
        <dbReference type="ARBA" id="ARBA00023049"/>
    </source>
</evidence>
<gene>
    <name evidence="13" type="ORF">A2845_02020</name>
</gene>
<dbReference type="Gene3D" id="2.30.42.10">
    <property type="match status" value="1"/>
</dbReference>
<dbReference type="Proteomes" id="UP000177122">
    <property type="component" value="Unassembled WGS sequence"/>
</dbReference>
<keyword evidence="5 11" id="KW-0812">Transmembrane</keyword>
<dbReference type="PANTHER" id="PTHR42837:SF2">
    <property type="entry name" value="MEMBRANE METALLOPROTEASE ARASP2, CHLOROPLASTIC-RELATED"/>
    <property type="match status" value="1"/>
</dbReference>